<dbReference type="PANTHER" id="PTHR45085:SF3">
    <property type="entry name" value="S-ADENOSYL-L-METHIONINE-DEPENDENT METHYLTRANSFERASES SUPERFAMILY PROTEIN"/>
    <property type="match status" value="1"/>
</dbReference>
<evidence type="ECO:0000313" key="1">
    <source>
        <dbReference type="EMBL" id="KAF5808692.1"/>
    </source>
</evidence>
<dbReference type="EMBL" id="MNCJ02000319">
    <property type="protein sequence ID" value="KAF5808692.1"/>
    <property type="molecule type" value="Genomic_DNA"/>
</dbReference>
<name>A0A9K3J5J5_HELAN</name>
<dbReference type="Proteomes" id="UP000215914">
    <property type="component" value="Unassembled WGS sequence"/>
</dbReference>
<sequence length="68" mass="7442">MALKHIGMGDVVGVELVDLPLLVSLGDPHNLPFFDTVFDLGFSVNLDQALFPPWLLGSWRKKMGGLCC</sequence>
<proteinExistence type="predicted"/>
<reference evidence="1" key="2">
    <citation type="submission" date="2020-06" db="EMBL/GenBank/DDBJ databases">
        <title>Helianthus annuus Genome sequencing and assembly Release 2.</title>
        <authorList>
            <person name="Gouzy J."/>
            <person name="Langlade N."/>
            <person name="Munos S."/>
        </authorList>
    </citation>
    <scope>NUCLEOTIDE SEQUENCE</scope>
    <source>
        <tissue evidence="1">Leaves</tissue>
    </source>
</reference>
<reference evidence="1" key="1">
    <citation type="journal article" date="2017" name="Nature">
        <title>The sunflower genome provides insights into oil metabolism, flowering and Asterid evolution.</title>
        <authorList>
            <person name="Badouin H."/>
            <person name="Gouzy J."/>
            <person name="Grassa C.J."/>
            <person name="Murat F."/>
            <person name="Staton S.E."/>
            <person name="Cottret L."/>
            <person name="Lelandais-Briere C."/>
            <person name="Owens G.L."/>
            <person name="Carrere S."/>
            <person name="Mayjonade B."/>
            <person name="Legrand L."/>
            <person name="Gill N."/>
            <person name="Kane N.C."/>
            <person name="Bowers J.E."/>
            <person name="Hubner S."/>
            <person name="Bellec A."/>
            <person name="Berard A."/>
            <person name="Berges H."/>
            <person name="Blanchet N."/>
            <person name="Boniface M.C."/>
            <person name="Brunel D."/>
            <person name="Catrice O."/>
            <person name="Chaidir N."/>
            <person name="Claudel C."/>
            <person name="Donnadieu C."/>
            <person name="Faraut T."/>
            <person name="Fievet G."/>
            <person name="Helmstetter N."/>
            <person name="King M."/>
            <person name="Knapp S.J."/>
            <person name="Lai Z."/>
            <person name="Le Paslier M.C."/>
            <person name="Lippi Y."/>
            <person name="Lorenzon L."/>
            <person name="Mandel J.R."/>
            <person name="Marage G."/>
            <person name="Marchand G."/>
            <person name="Marquand E."/>
            <person name="Bret-Mestries E."/>
            <person name="Morien E."/>
            <person name="Nambeesan S."/>
            <person name="Nguyen T."/>
            <person name="Pegot-Espagnet P."/>
            <person name="Pouilly N."/>
            <person name="Raftis F."/>
            <person name="Sallet E."/>
            <person name="Schiex T."/>
            <person name="Thomas J."/>
            <person name="Vandecasteele C."/>
            <person name="Vares D."/>
            <person name="Vear F."/>
            <person name="Vautrin S."/>
            <person name="Crespi M."/>
            <person name="Mangin B."/>
            <person name="Burke J.M."/>
            <person name="Salse J."/>
            <person name="Munos S."/>
            <person name="Vincourt P."/>
            <person name="Rieseberg L.H."/>
            <person name="Langlade N.B."/>
        </authorList>
    </citation>
    <scope>NUCLEOTIDE SEQUENCE</scope>
    <source>
        <tissue evidence="1">Leaves</tissue>
    </source>
</reference>
<accession>A0A9K3J5J5</accession>
<keyword evidence="2" id="KW-1185">Reference proteome</keyword>
<dbReference type="AlphaFoldDB" id="A0A9K3J5J5"/>
<evidence type="ECO:0000313" key="2">
    <source>
        <dbReference type="Proteomes" id="UP000215914"/>
    </source>
</evidence>
<gene>
    <name evidence="1" type="ORF">HanXRQr2_Chr04g0148441</name>
</gene>
<comment type="caution">
    <text evidence="1">The sequence shown here is derived from an EMBL/GenBank/DDBJ whole genome shotgun (WGS) entry which is preliminary data.</text>
</comment>
<dbReference type="PANTHER" id="PTHR45085">
    <property type="entry name" value="F21J9.14"/>
    <property type="match status" value="1"/>
</dbReference>
<organism evidence="1 2">
    <name type="scientific">Helianthus annuus</name>
    <name type="common">Common sunflower</name>
    <dbReference type="NCBI Taxonomy" id="4232"/>
    <lineage>
        <taxon>Eukaryota</taxon>
        <taxon>Viridiplantae</taxon>
        <taxon>Streptophyta</taxon>
        <taxon>Embryophyta</taxon>
        <taxon>Tracheophyta</taxon>
        <taxon>Spermatophyta</taxon>
        <taxon>Magnoliopsida</taxon>
        <taxon>eudicotyledons</taxon>
        <taxon>Gunneridae</taxon>
        <taxon>Pentapetalae</taxon>
        <taxon>asterids</taxon>
        <taxon>campanulids</taxon>
        <taxon>Asterales</taxon>
        <taxon>Asteraceae</taxon>
        <taxon>Asteroideae</taxon>
        <taxon>Heliantheae alliance</taxon>
        <taxon>Heliantheae</taxon>
        <taxon>Helianthus</taxon>
    </lineage>
</organism>
<dbReference type="Gramene" id="mRNA:HanXRQr2_Chr04g0148441">
    <property type="protein sequence ID" value="CDS:HanXRQr2_Chr04g0148441.1"/>
    <property type="gene ID" value="HanXRQr2_Chr04g0148441"/>
</dbReference>
<protein>
    <submittedName>
        <fullName evidence="1">Uncharacterized protein</fullName>
    </submittedName>
</protein>